<dbReference type="EMBL" id="FNCV01000006">
    <property type="protein sequence ID" value="SDH34495.1"/>
    <property type="molecule type" value="Genomic_DNA"/>
</dbReference>
<dbReference type="EC" id="2.7.13.3" evidence="3"/>
<dbReference type="InterPro" id="IPR001610">
    <property type="entry name" value="PAC"/>
</dbReference>
<keyword evidence="7" id="KW-0418">Kinase</keyword>
<evidence type="ECO:0000259" key="12">
    <source>
        <dbReference type="PROSITE" id="PS50112"/>
    </source>
</evidence>
<feature type="domain" description="PAS" evidence="12">
    <location>
        <begin position="178"/>
        <end position="248"/>
    </location>
</feature>
<dbReference type="PANTHER" id="PTHR43047">
    <property type="entry name" value="TWO-COMPONENT HISTIDINE PROTEIN KINASE"/>
    <property type="match status" value="1"/>
</dbReference>
<keyword evidence="8" id="KW-0067">ATP-binding</keyword>
<feature type="domain" description="PAS" evidence="12">
    <location>
        <begin position="298"/>
        <end position="347"/>
    </location>
</feature>
<keyword evidence="10" id="KW-0472">Membrane</keyword>
<keyword evidence="4" id="KW-0597">Phosphoprotein</keyword>
<proteinExistence type="predicted"/>
<dbReference type="SMART" id="SM00387">
    <property type="entry name" value="HATPase_c"/>
    <property type="match status" value="1"/>
</dbReference>
<evidence type="ECO:0000256" key="1">
    <source>
        <dbReference type="ARBA" id="ARBA00000085"/>
    </source>
</evidence>
<keyword evidence="15" id="KW-1185">Reference proteome</keyword>
<dbReference type="Pfam" id="PF00512">
    <property type="entry name" value="HisKA"/>
    <property type="match status" value="1"/>
</dbReference>
<dbReference type="InterPro" id="IPR005467">
    <property type="entry name" value="His_kinase_dom"/>
</dbReference>
<protein>
    <recommendedName>
        <fullName evidence="3">histidine kinase</fullName>
        <ecNumber evidence="3">2.7.13.3</ecNumber>
    </recommendedName>
</protein>
<evidence type="ECO:0000256" key="3">
    <source>
        <dbReference type="ARBA" id="ARBA00012438"/>
    </source>
</evidence>
<dbReference type="STRING" id="83401.SAMN05421742_10676"/>
<dbReference type="Pfam" id="PF08448">
    <property type="entry name" value="PAS_4"/>
    <property type="match status" value="2"/>
</dbReference>
<dbReference type="PROSITE" id="PS50109">
    <property type="entry name" value="HIS_KIN"/>
    <property type="match status" value="1"/>
</dbReference>
<dbReference type="Pfam" id="PF13426">
    <property type="entry name" value="PAS_9"/>
    <property type="match status" value="1"/>
</dbReference>
<dbReference type="InterPro" id="IPR003661">
    <property type="entry name" value="HisK_dim/P_dom"/>
</dbReference>
<evidence type="ECO:0000313" key="14">
    <source>
        <dbReference type="EMBL" id="SDH34495.1"/>
    </source>
</evidence>
<evidence type="ECO:0000259" key="11">
    <source>
        <dbReference type="PROSITE" id="PS50109"/>
    </source>
</evidence>
<sequence length="795" mass="86057">MGAQGCRGAGKWTIALDIEVDLLNHLLPLVALALRRTGGEPPGPVAGIDHGLIAAIPVPLFVKDEAGRYVAANESFAAFLGLPRAAIIGHTAHDVSPPDLAVIYHQADLDLLAAGGAQTYEADVQSATRGRRRVVFHKAVMACTGSSRRCLVGLILDVTERHQLERERAELAREMADRERNFRTFFETLNDMVFVLSPEGAVMHANQAALHRLGHALDHLVGRRLTDLHPPAEAAEVARAIERARGGQSTHCEVPYLSAGDATIPAETRFWPGRWDGAACLFAAARDLSREAAAEHQTRVWFERLFRRNPAPMILSDVAERRLIDANDAFLETFGFDKAEVLGRRTVDLGILPDLEGHARLAERLLAEGRVSSVELPLKRRDGQRLYGLFSGEVIARPEGPVFLSLWLDTTEARQAKDALAESEERLRLALDAARDGIWDWDTLSGQVTWSPRAYTMLGFPPDAFTVDYATWADMVHPDDRAAAAAAVQEGMANGQGFAVEFRLKCHNGDWLWVLGRGRPVAWDDAGRVARAVGTHTEIEAMKRTEADLERARREAERASQAKSEFLAGMSHELRTPLNSIIGFASLLLEMGERSLSPGRGREYLRDIEGSGRHLLGLINDILDLSAIEAGKVELASETLDVAEVLDEAARLIAPRAADAGVVFEVQAPSGLPSLLADRRRVLQVLLNLLSNAVKFTPAGGRVGLTAAPEPGGGLVIGVEDSGIGMSDAGLAKALSPFEQVDNVLSRRHDGIGLGLPLTRHLMEMHGGRLELTSTPGQGTIARARFPAGRVGAGG</sequence>
<accession>A0A1G8BMP7</accession>
<evidence type="ECO:0000256" key="9">
    <source>
        <dbReference type="ARBA" id="ARBA00023012"/>
    </source>
</evidence>
<dbReference type="SUPFAM" id="SSF55785">
    <property type="entry name" value="PYP-like sensor domain (PAS domain)"/>
    <property type="match status" value="4"/>
</dbReference>
<dbReference type="InterPro" id="IPR013656">
    <property type="entry name" value="PAS_4"/>
</dbReference>
<dbReference type="SMART" id="SM00086">
    <property type="entry name" value="PAC"/>
    <property type="match status" value="2"/>
</dbReference>
<name>A0A1G8BMP7_9PROT</name>
<dbReference type="InterPro" id="IPR013655">
    <property type="entry name" value="PAS_fold_3"/>
</dbReference>
<dbReference type="Proteomes" id="UP000217076">
    <property type="component" value="Unassembled WGS sequence"/>
</dbReference>
<dbReference type="GO" id="GO:0005524">
    <property type="term" value="F:ATP binding"/>
    <property type="evidence" value="ECO:0007669"/>
    <property type="project" value="UniProtKB-KW"/>
</dbReference>
<evidence type="ECO:0000256" key="7">
    <source>
        <dbReference type="ARBA" id="ARBA00022777"/>
    </source>
</evidence>
<dbReference type="CDD" id="cd00130">
    <property type="entry name" value="PAS"/>
    <property type="match status" value="4"/>
</dbReference>
<evidence type="ECO:0000259" key="13">
    <source>
        <dbReference type="PROSITE" id="PS50113"/>
    </source>
</evidence>
<dbReference type="PROSITE" id="PS50113">
    <property type="entry name" value="PAC"/>
    <property type="match status" value="2"/>
</dbReference>
<dbReference type="FunFam" id="1.10.287.130:FF:000038">
    <property type="entry name" value="Sensory transduction histidine kinase"/>
    <property type="match status" value="1"/>
</dbReference>
<gene>
    <name evidence="14" type="ORF">SAMN05421742_10676</name>
</gene>
<keyword evidence="9" id="KW-0902">Two-component regulatory system</keyword>
<evidence type="ECO:0000256" key="4">
    <source>
        <dbReference type="ARBA" id="ARBA00022553"/>
    </source>
</evidence>
<evidence type="ECO:0000256" key="10">
    <source>
        <dbReference type="ARBA" id="ARBA00023136"/>
    </source>
</evidence>
<evidence type="ECO:0000256" key="5">
    <source>
        <dbReference type="ARBA" id="ARBA00022679"/>
    </source>
</evidence>
<dbReference type="AlphaFoldDB" id="A0A1G8BMP7"/>
<dbReference type="InterPro" id="IPR000700">
    <property type="entry name" value="PAS-assoc_C"/>
</dbReference>
<organism evidence="14 15">
    <name type="scientific">Roseospirillum parvum</name>
    <dbReference type="NCBI Taxonomy" id="83401"/>
    <lineage>
        <taxon>Bacteria</taxon>
        <taxon>Pseudomonadati</taxon>
        <taxon>Pseudomonadota</taxon>
        <taxon>Alphaproteobacteria</taxon>
        <taxon>Rhodospirillales</taxon>
        <taxon>Rhodospirillaceae</taxon>
        <taxon>Roseospirillum</taxon>
    </lineage>
</organism>
<dbReference type="SMART" id="SM00388">
    <property type="entry name" value="HisKA"/>
    <property type="match status" value="1"/>
</dbReference>
<dbReference type="SMART" id="SM00091">
    <property type="entry name" value="PAS"/>
    <property type="match status" value="4"/>
</dbReference>
<reference evidence="15" key="1">
    <citation type="submission" date="2016-10" db="EMBL/GenBank/DDBJ databases">
        <authorList>
            <person name="Varghese N."/>
            <person name="Submissions S."/>
        </authorList>
    </citation>
    <scope>NUCLEOTIDE SEQUENCE [LARGE SCALE GENOMIC DNA]</scope>
    <source>
        <strain evidence="15">930I</strain>
    </source>
</reference>
<keyword evidence="5" id="KW-0808">Transferase</keyword>
<dbReference type="SUPFAM" id="SSF47384">
    <property type="entry name" value="Homodimeric domain of signal transducing histidine kinase"/>
    <property type="match status" value="1"/>
</dbReference>
<dbReference type="InterPro" id="IPR000014">
    <property type="entry name" value="PAS"/>
</dbReference>
<dbReference type="Pfam" id="PF02518">
    <property type="entry name" value="HATPase_c"/>
    <property type="match status" value="1"/>
</dbReference>
<evidence type="ECO:0000256" key="6">
    <source>
        <dbReference type="ARBA" id="ARBA00022741"/>
    </source>
</evidence>
<dbReference type="InterPro" id="IPR004358">
    <property type="entry name" value="Sig_transdc_His_kin-like_C"/>
</dbReference>
<feature type="domain" description="PAC" evidence="13">
    <location>
        <begin position="372"/>
        <end position="422"/>
    </location>
</feature>
<dbReference type="Gene3D" id="3.30.565.10">
    <property type="entry name" value="Histidine kinase-like ATPase, C-terminal domain"/>
    <property type="match status" value="1"/>
</dbReference>
<feature type="domain" description="PAC" evidence="13">
    <location>
        <begin position="498"/>
        <end position="551"/>
    </location>
</feature>
<evidence type="ECO:0000256" key="2">
    <source>
        <dbReference type="ARBA" id="ARBA00004370"/>
    </source>
</evidence>
<dbReference type="GO" id="GO:0009927">
    <property type="term" value="F:histidine phosphotransfer kinase activity"/>
    <property type="evidence" value="ECO:0007669"/>
    <property type="project" value="TreeGrafter"/>
</dbReference>
<feature type="domain" description="PAS" evidence="12">
    <location>
        <begin position="52"/>
        <end position="116"/>
    </location>
</feature>
<dbReference type="Gene3D" id="1.10.287.130">
    <property type="match status" value="1"/>
</dbReference>
<dbReference type="CDD" id="cd00082">
    <property type="entry name" value="HisKA"/>
    <property type="match status" value="1"/>
</dbReference>
<dbReference type="InterPro" id="IPR036097">
    <property type="entry name" value="HisK_dim/P_sf"/>
</dbReference>
<dbReference type="SUPFAM" id="SSF55874">
    <property type="entry name" value="ATPase domain of HSP90 chaperone/DNA topoisomerase II/histidine kinase"/>
    <property type="match status" value="1"/>
</dbReference>
<dbReference type="GO" id="GO:0005886">
    <property type="term" value="C:plasma membrane"/>
    <property type="evidence" value="ECO:0007669"/>
    <property type="project" value="TreeGrafter"/>
</dbReference>
<dbReference type="NCBIfam" id="TIGR00229">
    <property type="entry name" value="sensory_box"/>
    <property type="match status" value="4"/>
</dbReference>
<dbReference type="InterPro" id="IPR035965">
    <property type="entry name" value="PAS-like_dom_sf"/>
</dbReference>
<dbReference type="PANTHER" id="PTHR43047:SF72">
    <property type="entry name" value="OSMOSENSING HISTIDINE PROTEIN KINASE SLN1"/>
    <property type="match status" value="1"/>
</dbReference>
<feature type="domain" description="Histidine kinase" evidence="11">
    <location>
        <begin position="569"/>
        <end position="790"/>
    </location>
</feature>
<dbReference type="InterPro" id="IPR003594">
    <property type="entry name" value="HATPase_dom"/>
</dbReference>
<keyword evidence="6" id="KW-0547">Nucleotide-binding</keyword>
<feature type="domain" description="PAS" evidence="12">
    <location>
        <begin position="423"/>
        <end position="495"/>
    </location>
</feature>
<dbReference type="InterPro" id="IPR036890">
    <property type="entry name" value="HATPase_C_sf"/>
</dbReference>
<dbReference type="PRINTS" id="PR00344">
    <property type="entry name" value="BCTRLSENSOR"/>
</dbReference>
<evidence type="ECO:0000313" key="15">
    <source>
        <dbReference type="Proteomes" id="UP000217076"/>
    </source>
</evidence>
<comment type="subcellular location">
    <subcellularLocation>
        <location evidence="2">Membrane</location>
    </subcellularLocation>
</comment>
<comment type="catalytic activity">
    <reaction evidence="1">
        <text>ATP + protein L-histidine = ADP + protein N-phospho-L-histidine.</text>
        <dbReference type="EC" id="2.7.13.3"/>
    </reaction>
</comment>
<dbReference type="Gene3D" id="3.30.450.20">
    <property type="entry name" value="PAS domain"/>
    <property type="match status" value="4"/>
</dbReference>
<evidence type="ECO:0000256" key="8">
    <source>
        <dbReference type="ARBA" id="ARBA00022840"/>
    </source>
</evidence>
<dbReference type="Pfam" id="PF08447">
    <property type="entry name" value="PAS_3"/>
    <property type="match status" value="1"/>
</dbReference>
<dbReference type="GO" id="GO:0000155">
    <property type="term" value="F:phosphorelay sensor kinase activity"/>
    <property type="evidence" value="ECO:0007669"/>
    <property type="project" value="InterPro"/>
</dbReference>
<dbReference type="PROSITE" id="PS50112">
    <property type="entry name" value="PAS"/>
    <property type="match status" value="4"/>
</dbReference>